<dbReference type="Gene3D" id="3.40.630.30">
    <property type="match status" value="1"/>
</dbReference>
<gene>
    <name evidence="2" type="ORF">DWW18_14995</name>
</gene>
<comment type="caution">
    <text evidence="2">The sequence shown here is derived from an EMBL/GenBank/DDBJ whole genome shotgun (WGS) entry which is preliminary data.</text>
</comment>
<dbReference type="CDD" id="cd04301">
    <property type="entry name" value="NAT_SF"/>
    <property type="match status" value="1"/>
</dbReference>
<dbReference type="EMBL" id="QRZA01000023">
    <property type="protein sequence ID" value="RGV32192.1"/>
    <property type="molecule type" value="Genomic_DNA"/>
</dbReference>
<keyword evidence="2" id="KW-0808">Transferase</keyword>
<proteinExistence type="predicted"/>
<dbReference type="InterPro" id="IPR016181">
    <property type="entry name" value="Acyl_CoA_acyltransferase"/>
</dbReference>
<sequence length="166" mass="18913">MAYLYKVESIDDFEDYLKIKSDPTAIQWSGFATAPDPVKLKRHFQHLLDDCFPKGDVLVYLKDEQTGDLMGYDLMTKIDDETIESSGHSILSAHQGKGLGTILFSLLVPFARNLGYKKFTGWISENNIGSIKNVERNGFVKTSESRVVRLEAMDRVDVFYKYECIL</sequence>
<protein>
    <submittedName>
        <fullName evidence="2">N-acetyltransferase</fullName>
    </submittedName>
</protein>
<dbReference type="Proteomes" id="UP000283589">
    <property type="component" value="Unassembled WGS sequence"/>
</dbReference>
<evidence type="ECO:0000313" key="2">
    <source>
        <dbReference type="EMBL" id="RGV32192.1"/>
    </source>
</evidence>
<dbReference type="GO" id="GO:0016747">
    <property type="term" value="F:acyltransferase activity, transferring groups other than amino-acyl groups"/>
    <property type="evidence" value="ECO:0007669"/>
    <property type="project" value="InterPro"/>
</dbReference>
<feature type="domain" description="N-acetyltransferase" evidence="1">
    <location>
        <begin position="3"/>
        <end position="165"/>
    </location>
</feature>
<organism evidence="2 3">
    <name type="scientific">Butyricimonas virosa</name>
    <dbReference type="NCBI Taxonomy" id="544645"/>
    <lineage>
        <taxon>Bacteria</taxon>
        <taxon>Pseudomonadati</taxon>
        <taxon>Bacteroidota</taxon>
        <taxon>Bacteroidia</taxon>
        <taxon>Bacteroidales</taxon>
        <taxon>Odoribacteraceae</taxon>
        <taxon>Butyricimonas</taxon>
    </lineage>
</organism>
<evidence type="ECO:0000313" key="3">
    <source>
        <dbReference type="Proteomes" id="UP000283589"/>
    </source>
</evidence>
<evidence type="ECO:0000259" key="1">
    <source>
        <dbReference type="PROSITE" id="PS51186"/>
    </source>
</evidence>
<dbReference type="PROSITE" id="PS51186">
    <property type="entry name" value="GNAT"/>
    <property type="match status" value="1"/>
</dbReference>
<accession>A0A412WX63</accession>
<dbReference type="AlphaFoldDB" id="A0A412WX63"/>
<dbReference type="RefSeq" id="WP_118261093.1">
    <property type="nucleotide sequence ID" value="NZ_JBNPLR010000008.1"/>
</dbReference>
<dbReference type="InterPro" id="IPR000182">
    <property type="entry name" value="GNAT_dom"/>
</dbReference>
<dbReference type="SUPFAM" id="SSF55729">
    <property type="entry name" value="Acyl-CoA N-acyltransferases (Nat)"/>
    <property type="match status" value="1"/>
</dbReference>
<reference evidence="2 3" key="1">
    <citation type="submission" date="2018-08" db="EMBL/GenBank/DDBJ databases">
        <title>A genome reference for cultivated species of the human gut microbiota.</title>
        <authorList>
            <person name="Zou Y."/>
            <person name="Xue W."/>
            <person name="Luo G."/>
        </authorList>
    </citation>
    <scope>NUCLEOTIDE SEQUENCE [LARGE SCALE GENOMIC DNA]</scope>
    <source>
        <strain evidence="2 3">AF14-49</strain>
    </source>
</reference>
<name>A0A412WX63_9BACT</name>
<dbReference type="Pfam" id="PF00583">
    <property type="entry name" value="Acetyltransf_1"/>
    <property type="match status" value="1"/>
</dbReference>